<feature type="region of interest" description="Disordered" evidence="1">
    <location>
        <begin position="45"/>
        <end position="86"/>
    </location>
</feature>
<gene>
    <name evidence="2" type="ORF">GCM10010347_46470</name>
</gene>
<evidence type="ECO:0000313" key="3">
    <source>
        <dbReference type="Proteomes" id="UP000642673"/>
    </source>
</evidence>
<accession>A0ABQ3F1C6</accession>
<feature type="compositionally biased region" description="Low complexity" evidence="1">
    <location>
        <begin position="67"/>
        <end position="77"/>
    </location>
</feature>
<keyword evidence="3" id="KW-1185">Reference proteome</keyword>
<organism evidence="2 3">
    <name type="scientific">Streptomyces cirratus</name>
    <dbReference type="NCBI Taxonomy" id="68187"/>
    <lineage>
        <taxon>Bacteria</taxon>
        <taxon>Bacillati</taxon>
        <taxon>Actinomycetota</taxon>
        <taxon>Actinomycetes</taxon>
        <taxon>Kitasatosporales</taxon>
        <taxon>Streptomycetaceae</taxon>
        <taxon>Streptomyces</taxon>
    </lineage>
</organism>
<name>A0ABQ3F1C6_9ACTN</name>
<sequence>MRAPIRPPILVTVTGVVAVAGAVAVVMGAPWRCVRVLLRSGGDTGTGKVPVWGSGDDGTRRSGRAWGTASQAGADVAAGGGAQAGRRRSAAALRCGGAQARRGAGQRP</sequence>
<comment type="caution">
    <text evidence="2">The sequence shown here is derived from an EMBL/GenBank/DDBJ whole genome shotgun (WGS) entry which is preliminary data.</text>
</comment>
<evidence type="ECO:0000256" key="1">
    <source>
        <dbReference type="SAM" id="MobiDB-lite"/>
    </source>
</evidence>
<dbReference type="Proteomes" id="UP000642673">
    <property type="component" value="Unassembled WGS sequence"/>
</dbReference>
<proteinExistence type="predicted"/>
<protein>
    <recommendedName>
        <fullName evidence="4">Secreted protein</fullName>
    </recommendedName>
</protein>
<dbReference type="EMBL" id="BMVP01000010">
    <property type="protein sequence ID" value="GHB70969.1"/>
    <property type="molecule type" value="Genomic_DNA"/>
</dbReference>
<evidence type="ECO:0000313" key="2">
    <source>
        <dbReference type="EMBL" id="GHB70969.1"/>
    </source>
</evidence>
<reference evidence="3" key="1">
    <citation type="journal article" date="2019" name="Int. J. Syst. Evol. Microbiol.">
        <title>The Global Catalogue of Microorganisms (GCM) 10K type strain sequencing project: providing services to taxonomists for standard genome sequencing and annotation.</title>
        <authorList>
            <consortium name="The Broad Institute Genomics Platform"/>
            <consortium name="The Broad Institute Genome Sequencing Center for Infectious Disease"/>
            <person name="Wu L."/>
            <person name="Ma J."/>
        </authorList>
    </citation>
    <scope>NUCLEOTIDE SEQUENCE [LARGE SCALE GENOMIC DNA]</scope>
    <source>
        <strain evidence="3">JCM 4738</strain>
    </source>
</reference>
<evidence type="ECO:0008006" key="4">
    <source>
        <dbReference type="Google" id="ProtNLM"/>
    </source>
</evidence>